<dbReference type="CDD" id="cd00378">
    <property type="entry name" value="SHMT"/>
    <property type="match status" value="1"/>
</dbReference>
<dbReference type="GO" id="GO:0008168">
    <property type="term" value="F:methyltransferase activity"/>
    <property type="evidence" value="ECO:0007669"/>
    <property type="project" value="UniProtKB-KW"/>
</dbReference>
<dbReference type="GO" id="GO:0005829">
    <property type="term" value="C:cytosol"/>
    <property type="evidence" value="ECO:0007669"/>
    <property type="project" value="TreeGrafter"/>
</dbReference>
<keyword evidence="8 9" id="KW-0663">Pyridoxal phosphate</keyword>
<dbReference type="SUPFAM" id="SSF53383">
    <property type="entry name" value="PLP-dependent transferases"/>
    <property type="match status" value="1"/>
</dbReference>
<dbReference type="FunFam" id="3.40.640.10:FF:000001">
    <property type="entry name" value="Serine hydroxymethyltransferase"/>
    <property type="match status" value="1"/>
</dbReference>
<dbReference type="GO" id="GO:0032259">
    <property type="term" value="P:methylation"/>
    <property type="evidence" value="ECO:0007669"/>
    <property type="project" value="UniProtKB-KW"/>
</dbReference>
<evidence type="ECO:0000256" key="3">
    <source>
        <dbReference type="ARBA" id="ARBA00006376"/>
    </source>
</evidence>
<dbReference type="Gene3D" id="3.40.640.10">
    <property type="entry name" value="Type I PLP-dependent aspartate aminotransferase-like (Major domain)"/>
    <property type="match status" value="1"/>
</dbReference>
<comment type="caution">
    <text evidence="9">Lacks conserved residue(s) required for the propagation of feature annotation.</text>
</comment>
<dbReference type="PIRSF" id="PIRSF000412">
    <property type="entry name" value="SHMT"/>
    <property type="match status" value="1"/>
</dbReference>
<keyword evidence="5 9" id="KW-0963">Cytoplasm</keyword>
<name>M5RRZ4_9BACT</name>
<dbReference type="PROSITE" id="PS00096">
    <property type="entry name" value="SHMT"/>
    <property type="match status" value="1"/>
</dbReference>
<comment type="subcellular location">
    <subcellularLocation>
        <location evidence="2 9">Cytoplasm</location>
    </subcellularLocation>
</comment>
<evidence type="ECO:0000256" key="8">
    <source>
        <dbReference type="ARBA" id="ARBA00022898"/>
    </source>
</evidence>
<evidence type="ECO:0000256" key="10">
    <source>
        <dbReference type="PIRSR" id="PIRSR000412-50"/>
    </source>
</evidence>
<dbReference type="InterPro" id="IPR015424">
    <property type="entry name" value="PyrdxlP-dep_Trfase"/>
</dbReference>
<dbReference type="PATRIC" id="fig|1265738.3.peg.4947"/>
<evidence type="ECO:0000256" key="7">
    <source>
        <dbReference type="ARBA" id="ARBA00022679"/>
    </source>
</evidence>
<evidence type="ECO:0000256" key="9">
    <source>
        <dbReference type="HAMAP-Rule" id="MF_00051"/>
    </source>
</evidence>
<gene>
    <name evidence="9" type="primary">glyA</name>
    <name evidence="12" type="ORF">RMSM_04926</name>
</gene>
<dbReference type="InterPro" id="IPR039429">
    <property type="entry name" value="SHMT-like_dom"/>
</dbReference>
<comment type="pathway">
    <text evidence="9">One-carbon metabolism; tetrahydrofolate interconversion.</text>
</comment>
<dbReference type="UniPathway" id="UPA00193"/>
<dbReference type="Proteomes" id="UP000011991">
    <property type="component" value="Unassembled WGS sequence"/>
</dbReference>
<feature type="domain" description="Serine hydroxymethyltransferase-like" evidence="11">
    <location>
        <begin position="77"/>
        <end position="453"/>
    </location>
</feature>
<evidence type="ECO:0000256" key="1">
    <source>
        <dbReference type="ARBA" id="ARBA00001933"/>
    </source>
</evidence>
<dbReference type="InterPro" id="IPR015421">
    <property type="entry name" value="PyrdxlP-dep_Trfase_major"/>
</dbReference>
<dbReference type="InterPro" id="IPR019798">
    <property type="entry name" value="Ser_HO-MeTrfase_PLP_BS"/>
</dbReference>
<keyword evidence="9" id="KW-0028">Amino-acid biosynthesis</keyword>
<feature type="binding site" evidence="9">
    <location>
        <position position="190"/>
    </location>
    <ligand>
        <name>(6S)-5,6,7,8-tetrahydrofolate</name>
        <dbReference type="ChEBI" id="CHEBI:57453"/>
    </ligand>
</feature>
<proteinExistence type="inferred from homology"/>
<protein>
    <recommendedName>
        <fullName evidence="9">Serine hydroxymethyltransferase</fullName>
        <shortName evidence="9">SHMT</shortName>
        <shortName evidence="9">Serine methylase</shortName>
        <ecNumber evidence="9">2.1.2.1</ecNumber>
    </recommendedName>
</protein>
<evidence type="ECO:0000259" key="11">
    <source>
        <dbReference type="Pfam" id="PF00464"/>
    </source>
</evidence>
<reference evidence="12 13" key="1">
    <citation type="journal article" date="2013" name="Mar. Genomics">
        <title>Expression of sulfatases in Rhodopirellula baltica and the diversity of sulfatases in the genus Rhodopirellula.</title>
        <authorList>
            <person name="Wegner C.E."/>
            <person name="Richter-Heitmann T."/>
            <person name="Klindworth A."/>
            <person name="Klockow C."/>
            <person name="Richter M."/>
            <person name="Achstetter T."/>
            <person name="Glockner F.O."/>
            <person name="Harder J."/>
        </authorList>
    </citation>
    <scope>NUCLEOTIDE SEQUENCE [LARGE SCALE GENOMIC DNA]</scope>
    <source>
        <strain evidence="12 13">SM1</strain>
    </source>
</reference>
<evidence type="ECO:0000256" key="2">
    <source>
        <dbReference type="ARBA" id="ARBA00004496"/>
    </source>
</evidence>
<dbReference type="InterPro" id="IPR049943">
    <property type="entry name" value="Ser_HO-MeTrfase-like"/>
</dbReference>
<sequence>MIYFACRGRGGERCFLLGICCLIHYAGCRFPFLHRFPGFGDIDALPLAVDNRVRRGAKIASLLLSFSPQTIKLMNWLQQQDPEIWETIQAEATRQQDGLEMIASENYTSLAVMQAAGSVLTNKYAEGYPGRRYYGGCEHVDVTESLAIERAKKLFGAEEANVQPHAGSQANTAVYLSCLEPGDSVLGLDLAQGGHLTHGMKLNISGRLYNFHSYGVDKENHRLDFDQIAKLAREHKPKLIVAGASAYPREIPHDRFAEIANDVGAKLMVDMAHYAGLVASGQHNSPVPYADYVTTTTHKTLRGPRSGLILCKKDHLKLVNRNVFPGTQGGPLMHIVAAKAVCFAEAMTPAFKEYGKSLVTNAKALAETLMAAGLPLVSGGTDNHLMLVDVTALGLGGKKAEAVLEECGITVNMNMIPFDERKPMDPSGIRIGTPALTTRGMGTDEMKKIGGWIHQALSNSDDASRHQSIRNEIRELCKNFPVPAGDHATA</sequence>
<feature type="binding site" evidence="9">
    <location>
        <begin position="194"/>
        <end position="196"/>
    </location>
    <ligand>
        <name>(6S)-5,6,7,8-tetrahydrofolate</name>
        <dbReference type="ChEBI" id="CHEBI:57453"/>
    </ligand>
</feature>
<accession>M5RRZ4</accession>
<comment type="similarity">
    <text evidence="3 9">Belongs to the SHMT family.</text>
</comment>
<dbReference type="HAMAP" id="MF_00051">
    <property type="entry name" value="SHMT"/>
    <property type="match status" value="1"/>
</dbReference>
<dbReference type="GO" id="GO:0004372">
    <property type="term" value="F:glycine hydroxymethyltransferase activity"/>
    <property type="evidence" value="ECO:0007669"/>
    <property type="project" value="UniProtKB-UniRule"/>
</dbReference>
<organism evidence="12 13">
    <name type="scientific">Rhodopirellula maiorica SM1</name>
    <dbReference type="NCBI Taxonomy" id="1265738"/>
    <lineage>
        <taxon>Bacteria</taxon>
        <taxon>Pseudomonadati</taxon>
        <taxon>Planctomycetota</taxon>
        <taxon>Planctomycetia</taxon>
        <taxon>Pirellulales</taxon>
        <taxon>Pirellulaceae</taxon>
        <taxon>Novipirellula</taxon>
    </lineage>
</organism>
<keyword evidence="12" id="KW-0489">Methyltransferase</keyword>
<dbReference type="EC" id="2.1.2.1" evidence="9"/>
<keyword evidence="6 9" id="KW-0554">One-carbon metabolism</keyword>
<evidence type="ECO:0000313" key="13">
    <source>
        <dbReference type="Proteomes" id="UP000011991"/>
    </source>
</evidence>
<keyword evidence="7 9" id="KW-0808">Transferase</keyword>
<evidence type="ECO:0000256" key="5">
    <source>
        <dbReference type="ARBA" id="ARBA00022490"/>
    </source>
</evidence>
<dbReference type="Pfam" id="PF00464">
    <property type="entry name" value="SHMT"/>
    <property type="match status" value="1"/>
</dbReference>
<comment type="function">
    <text evidence="9">Catalyzes the reversible interconversion of serine and glycine with tetrahydrofolate (THF) serving as the one-carbon carrier. This reaction serves as the major source of one-carbon groups required for the biosynthesis of purines, thymidylate, methionine, and other important biomolecules. Also exhibits THF-independent aldolase activity toward beta-hydroxyamino acids, producing glycine and aldehydes, via a retro-aldol mechanism.</text>
</comment>
<evidence type="ECO:0000256" key="4">
    <source>
        <dbReference type="ARBA" id="ARBA00011738"/>
    </source>
</evidence>
<comment type="catalytic activity">
    <reaction evidence="9">
        <text>(6R)-5,10-methylene-5,6,7,8-tetrahydrofolate + glycine + H2O = (6S)-5,6,7,8-tetrahydrofolate + L-serine</text>
        <dbReference type="Rhea" id="RHEA:15481"/>
        <dbReference type="ChEBI" id="CHEBI:15377"/>
        <dbReference type="ChEBI" id="CHEBI:15636"/>
        <dbReference type="ChEBI" id="CHEBI:33384"/>
        <dbReference type="ChEBI" id="CHEBI:57305"/>
        <dbReference type="ChEBI" id="CHEBI:57453"/>
        <dbReference type="EC" id="2.1.2.1"/>
    </reaction>
</comment>
<dbReference type="PANTHER" id="PTHR11680">
    <property type="entry name" value="SERINE HYDROXYMETHYLTRANSFERASE"/>
    <property type="match status" value="1"/>
</dbReference>
<dbReference type="NCBIfam" id="NF000586">
    <property type="entry name" value="PRK00011.1"/>
    <property type="match status" value="1"/>
</dbReference>
<dbReference type="UniPathway" id="UPA00288">
    <property type="reaction ID" value="UER01023"/>
</dbReference>
<dbReference type="AlphaFoldDB" id="M5RRZ4"/>
<keyword evidence="13" id="KW-1185">Reference proteome</keyword>
<dbReference type="EMBL" id="ANOG01000700">
    <property type="protein sequence ID" value="EMI18152.1"/>
    <property type="molecule type" value="Genomic_DNA"/>
</dbReference>
<comment type="cofactor">
    <cofactor evidence="1 9 10">
        <name>pyridoxal 5'-phosphate</name>
        <dbReference type="ChEBI" id="CHEBI:597326"/>
    </cofactor>
</comment>
<evidence type="ECO:0000313" key="12">
    <source>
        <dbReference type="EMBL" id="EMI18152.1"/>
    </source>
</evidence>
<feature type="site" description="Plays an important role in substrate specificity" evidence="9">
    <location>
        <position position="298"/>
    </location>
</feature>
<dbReference type="GO" id="GO:0019264">
    <property type="term" value="P:glycine biosynthetic process from serine"/>
    <property type="evidence" value="ECO:0007669"/>
    <property type="project" value="UniProtKB-UniRule"/>
</dbReference>
<dbReference type="GO" id="GO:0030170">
    <property type="term" value="F:pyridoxal phosphate binding"/>
    <property type="evidence" value="ECO:0007669"/>
    <property type="project" value="UniProtKB-UniRule"/>
</dbReference>
<dbReference type="InterPro" id="IPR001085">
    <property type="entry name" value="Ser_HO-MeTrfase"/>
</dbReference>
<comment type="subunit">
    <text evidence="4 9">Homodimer.</text>
</comment>
<dbReference type="GO" id="GO:0035999">
    <property type="term" value="P:tetrahydrofolate interconversion"/>
    <property type="evidence" value="ECO:0007669"/>
    <property type="project" value="UniProtKB-UniRule"/>
</dbReference>
<dbReference type="InterPro" id="IPR015422">
    <property type="entry name" value="PyrdxlP-dep_Trfase_small"/>
</dbReference>
<comment type="caution">
    <text evidence="12">The sequence shown here is derived from an EMBL/GenBank/DDBJ whole genome shotgun (WGS) entry which is preliminary data.</text>
</comment>
<comment type="pathway">
    <text evidence="9">Amino-acid biosynthesis; glycine biosynthesis; glycine from L-serine: step 1/1.</text>
</comment>
<dbReference type="Gene3D" id="3.90.1150.10">
    <property type="entry name" value="Aspartate Aminotransferase, domain 1"/>
    <property type="match status" value="1"/>
</dbReference>
<feature type="modified residue" description="N6-(pyridoxal phosphate)lysine" evidence="9 10">
    <location>
        <position position="299"/>
    </location>
</feature>
<evidence type="ECO:0000256" key="6">
    <source>
        <dbReference type="ARBA" id="ARBA00022563"/>
    </source>
</evidence>
<dbReference type="PANTHER" id="PTHR11680:SF35">
    <property type="entry name" value="SERINE HYDROXYMETHYLTRANSFERASE 1"/>
    <property type="match status" value="1"/>
</dbReference>